<accession>A0ABD1JL26</accession>
<dbReference type="PANTHER" id="PTHR44663">
    <property type="entry name" value="JUNCTIONAL ADHESION MOLECULE B"/>
    <property type="match status" value="1"/>
</dbReference>
<feature type="transmembrane region" description="Helical" evidence="2">
    <location>
        <begin position="232"/>
        <end position="254"/>
    </location>
</feature>
<feature type="domain" description="Ig-like" evidence="4">
    <location>
        <begin position="22"/>
        <end position="125"/>
    </location>
</feature>
<dbReference type="SMART" id="SM00408">
    <property type="entry name" value="IGc2"/>
    <property type="match status" value="2"/>
</dbReference>
<dbReference type="InterPro" id="IPR013783">
    <property type="entry name" value="Ig-like_fold"/>
</dbReference>
<dbReference type="Pfam" id="PF13927">
    <property type="entry name" value="Ig_3"/>
    <property type="match status" value="1"/>
</dbReference>
<protein>
    <recommendedName>
        <fullName evidence="4">Ig-like domain-containing protein</fullName>
    </recommendedName>
</protein>
<sequence>MDNLFTLPVMFVILSQILPSSPVTVSTSIPVVEVHEDQVARLSCEFSTENDEKPRIEWKKTRGTMSTSPDFVYFEGEFRRNFRGRATIKGATVTLEKVTQEDAGEYRCEVSAASDSVQLGEANITLIVLVPPQVPSCEIPSSAITGTEVEMLCSEPHGVPAVFYIWYKDKKPLPVHPLNGTYSINQNTGTLTFKSVTKADTGQYHCEARNKAGPPKSCEGTHMEIDDLNISAIIAGVVVVCLVIALCTFGACYAHRHGLFSRDIFRNTTYSPPPEEKQQDFKHTHSFML</sequence>
<dbReference type="Pfam" id="PF00047">
    <property type="entry name" value="ig"/>
    <property type="match status" value="1"/>
</dbReference>
<dbReference type="EMBL" id="JBHFQA010000014">
    <property type="protein sequence ID" value="KAL2087817.1"/>
    <property type="molecule type" value="Genomic_DNA"/>
</dbReference>
<organism evidence="5 6">
    <name type="scientific">Coilia grayii</name>
    <name type="common">Gray's grenadier anchovy</name>
    <dbReference type="NCBI Taxonomy" id="363190"/>
    <lineage>
        <taxon>Eukaryota</taxon>
        <taxon>Metazoa</taxon>
        <taxon>Chordata</taxon>
        <taxon>Craniata</taxon>
        <taxon>Vertebrata</taxon>
        <taxon>Euteleostomi</taxon>
        <taxon>Actinopterygii</taxon>
        <taxon>Neopterygii</taxon>
        <taxon>Teleostei</taxon>
        <taxon>Clupei</taxon>
        <taxon>Clupeiformes</taxon>
        <taxon>Clupeoidei</taxon>
        <taxon>Engraulidae</taxon>
        <taxon>Coilinae</taxon>
        <taxon>Coilia</taxon>
    </lineage>
</organism>
<feature type="signal peptide" evidence="3">
    <location>
        <begin position="1"/>
        <end position="22"/>
    </location>
</feature>
<dbReference type="SUPFAM" id="SSF48726">
    <property type="entry name" value="Immunoglobulin"/>
    <property type="match status" value="2"/>
</dbReference>
<comment type="caution">
    <text evidence="5">The sequence shown here is derived from an EMBL/GenBank/DDBJ whole genome shotgun (WGS) entry which is preliminary data.</text>
</comment>
<feature type="chain" id="PRO_5044826711" description="Ig-like domain-containing protein" evidence="3">
    <location>
        <begin position="23"/>
        <end position="289"/>
    </location>
</feature>
<dbReference type="SMART" id="SM00409">
    <property type="entry name" value="IG"/>
    <property type="match status" value="2"/>
</dbReference>
<proteinExistence type="predicted"/>
<evidence type="ECO:0000256" key="2">
    <source>
        <dbReference type="SAM" id="Phobius"/>
    </source>
</evidence>
<name>A0ABD1JL26_9TELE</name>
<dbReference type="InterPro" id="IPR003599">
    <property type="entry name" value="Ig_sub"/>
</dbReference>
<gene>
    <name evidence="5" type="ORF">ACEWY4_016645</name>
</gene>
<keyword evidence="2" id="KW-0472">Membrane</keyword>
<reference evidence="5 6" key="1">
    <citation type="submission" date="2024-09" db="EMBL/GenBank/DDBJ databases">
        <title>A chromosome-level genome assembly of Gray's grenadier anchovy, Coilia grayii.</title>
        <authorList>
            <person name="Fu Z."/>
        </authorList>
    </citation>
    <scope>NUCLEOTIDE SEQUENCE [LARGE SCALE GENOMIC DNA]</scope>
    <source>
        <strain evidence="5">G4</strain>
        <tissue evidence="5">Muscle</tissue>
    </source>
</reference>
<keyword evidence="1" id="KW-0393">Immunoglobulin domain</keyword>
<keyword evidence="2" id="KW-1133">Transmembrane helix</keyword>
<dbReference type="PANTHER" id="PTHR44663:SF2">
    <property type="entry name" value="JUNCTIONAL ADHESION MOLECULE B"/>
    <property type="match status" value="1"/>
</dbReference>
<evidence type="ECO:0000313" key="5">
    <source>
        <dbReference type="EMBL" id="KAL2087817.1"/>
    </source>
</evidence>
<evidence type="ECO:0000313" key="6">
    <source>
        <dbReference type="Proteomes" id="UP001591681"/>
    </source>
</evidence>
<dbReference type="InterPro" id="IPR007110">
    <property type="entry name" value="Ig-like_dom"/>
</dbReference>
<evidence type="ECO:0000256" key="1">
    <source>
        <dbReference type="ARBA" id="ARBA00023319"/>
    </source>
</evidence>
<dbReference type="InterPro" id="IPR036179">
    <property type="entry name" value="Ig-like_dom_sf"/>
</dbReference>
<evidence type="ECO:0000259" key="4">
    <source>
        <dbReference type="PROSITE" id="PS50835"/>
    </source>
</evidence>
<keyword evidence="3" id="KW-0732">Signal</keyword>
<keyword evidence="6" id="KW-1185">Reference proteome</keyword>
<dbReference type="Gene3D" id="2.60.40.10">
    <property type="entry name" value="Immunoglobulins"/>
    <property type="match status" value="2"/>
</dbReference>
<evidence type="ECO:0000256" key="3">
    <source>
        <dbReference type="SAM" id="SignalP"/>
    </source>
</evidence>
<dbReference type="InterPro" id="IPR042625">
    <property type="entry name" value="JAM2"/>
</dbReference>
<dbReference type="Proteomes" id="UP001591681">
    <property type="component" value="Unassembled WGS sequence"/>
</dbReference>
<dbReference type="InterPro" id="IPR013151">
    <property type="entry name" value="Immunoglobulin_dom"/>
</dbReference>
<dbReference type="PROSITE" id="PS50835">
    <property type="entry name" value="IG_LIKE"/>
    <property type="match status" value="2"/>
</dbReference>
<feature type="domain" description="Ig-like" evidence="4">
    <location>
        <begin position="132"/>
        <end position="231"/>
    </location>
</feature>
<keyword evidence="2" id="KW-0812">Transmembrane</keyword>
<dbReference type="InterPro" id="IPR003598">
    <property type="entry name" value="Ig_sub2"/>
</dbReference>
<dbReference type="AlphaFoldDB" id="A0ABD1JL26"/>